<proteinExistence type="predicted"/>
<comment type="caution">
    <text evidence="1">The sequence shown here is derived from an EMBL/GenBank/DDBJ whole genome shotgun (WGS) entry which is preliminary data.</text>
</comment>
<sequence>MLILSFLTSCKECKPGEKESEVSFEVDGVYSVRSSLVFKDRTFDYGGICLEIQKPDTAIVRFVGLKEVKDIRTKWQRVEDGKYEIDYDGKKAFFYDYEIWKGKGPYLIYMLTFSSTKPSPDDPDTFTGMSKLFNYPTLDDCTSYKREEMSQESDPGPDN</sequence>
<keyword evidence="2" id="KW-1185">Reference proteome</keyword>
<dbReference type="EMBL" id="AKWH02000024">
    <property type="protein sequence ID" value="EKO52398.1"/>
    <property type="molecule type" value="Genomic_DNA"/>
</dbReference>
<protein>
    <submittedName>
        <fullName evidence="1">Uncharacterized protein</fullName>
    </submittedName>
</protein>
<evidence type="ECO:0000313" key="2">
    <source>
        <dbReference type="Proteomes" id="UP000006339"/>
    </source>
</evidence>
<gene>
    <name evidence="1" type="ORF">LEP1GSC131_1619</name>
</gene>
<dbReference type="AlphaFoldDB" id="A0A828Y5W9"/>
<dbReference type="Proteomes" id="UP000006339">
    <property type="component" value="Unassembled WGS sequence"/>
</dbReference>
<organism evidence="1 2">
    <name type="scientific">Leptospira kirschneri str. 200802841</name>
    <dbReference type="NCBI Taxonomy" id="1193047"/>
    <lineage>
        <taxon>Bacteria</taxon>
        <taxon>Pseudomonadati</taxon>
        <taxon>Spirochaetota</taxon>
        <taxon>Spirochaetia</taxon>
        <taxon>Leptospirales</taxon>
        <taxon>Leptospiraceae</taxon>
        <taxon>Leptospira</taxon>
    </lineage>
</organism>
<evidence type="ECO:0000313" key="1">
    <source>
        <dbReference type="EMBL" id="EKO52398.1"/>
    </source>
</evidence>
<reference evidence="1" key="1">
    <citation type="submission" date="2012-10" db="EMBL/GenBank/DDBJ databases">
        <authorList>
            <person name="Harkins D.M."/>
            <person name="Durkin A.S."/>
            <person name="Brinkac L.M."/>
            <person name="Selengut J.D."/>
            <person name="Sanka R."/>
            <person name="DePew J."/>
            <person name="Purushe J."/>
            <person name="Picardeau M."/>
            <person name="Werts C."/>
            <person name="Goarant C."/>
            <person name="Vinetz J.M."/>
            <person name="Sutton G.G."/>
            <person name="Nelson W.C."/>
            <person name="Fouts D.E."/>
        </authorList>
    </citation>
    <scope>NUCLEOTIDE SEQUENCE [LARGE SCALE GENOMIC DNA]</scope>
    <source>
        <strain evidence="1">200802841</strain>
    </source>
</reference>
<accession>A0A828Y5W9</accession>
<name>A0A828Y5W9_9LEPT</name>